<dbReference type="InterPro" id="IPR036691">
    <property type="entry name" value="Endo/exonu/phosph_ase_sf"/>
</dbReference>
<dbReference type="SUPFAM" id="SSF56219">
    <property type="entry name" value="DNase I-like"/>
    <property type="match status" value="1"/>
</dbReference>
<dbReference type="Pfam" id="PF03372">
    <property type="entry name" value="Exo_endo_phos"/>
    <property type="match status" value="1"/>
</dbReference>
<gene>
    <name evidence="2" type="ORF">LCMAC102_02590</name>
</gene>
<dbReference type="Gene3D" id="3.60.10.10">
    <property type="entry name" value="Endonuclease/exonuclease/phosphatase"/>
    <property type="match status" value="1"/>
</dbReference>
<proteinExistence type="predicted"/>
<organism evidence="2">
    <name type="scientific">Marseillevirus LCMAC102</name>
    <dbReference type="NCBI Taxonomy" id="2506603"/>
    <lineage>
        <taxon>Viruses</taxon>
        <taxon>Varidnaviria</taxon>
        <taxon>Bamfordvirae</taxon>
        <taxon>Nucleocytoviricota</taxon>
        <taxon>Megaviricetes</taxon>
        <taxon>Pimascovirales</taxon>
        <taxon>Pimascovirales incertae sedis</taxon>
        <taxon>Marseilleviridae</taxon>
    </lineage>
</organism>
<evidence type="ECO:0000313" key="2">
    <source>
        <dbReference type="EMBL" id="QBK86464.1"/>
    </source>
</evidence>
<protein>
    <submittedName>
        <fullName evidence="2">Endonuclease/exonuclease/phosphatase family protein</fullName>
    </submittedName>
</protein>
<dbReference type="InterPro" id="IPR005135">
    <property type="entry name" value="Endo/exonuclease/phosphatase"/>
</dbReference>
<keyword evidence="2" id="KW-0255">Endonuclease</keyword>
<dbReference type="EMBL" id="MK500334">
    <property type="protein sequence ID" value="QBK86464.1"/>
    <property type="molecule type" value="Genomic_DNA"/>
</dbReference>
<keyword evidence="2" id="KW-0378">Hydrolase</keyword>
<dbReference type="PANTHER" id="PTHR14859:SF1">
    <property type="entry name" value="PGAP2-INTERACTING PROTEIN"/>
    <property type="match status" value="1"/>
</dbReference>
<dbReference type="GO" id="GO:0016020">
    <property type="term" value="C:membrane"/>
    <property type="evidence" value="ECO:0007669"/>
    <property type="project" value="GOC"/>
</dbReference>
<reference evidence="2" key="1">
    <citation type="journal article" date="2019" name="MBio">
        <title>Virus Genomes from Deep Sea Sediments Expand the Ocean Megavirome and Support Independent Origins of Viral Gigantism.</title>
        <authorList>
            <person name="Backstrom D."/>
            <person name="Yutin N."/>
            <person name="Jorgensen S.L."/>
            <person name="Dharamshi J."/>
            <person name="Homa F."/>
            <person name="Zaremba-Niedwiedzka K."/>
            <person name="Spang A."/>
            <person name="Wolf Y.I."/>
            <person name="Koonin E.V."/>
            <person name="Ettema T.J."/>
        </authorList>
    </citation>
    <scope>NUCLEOTIDE SEQUENCE</scope>
</reference>
<dbReference type="GO" id="GO:0004519">
    <property type="term" value="F:endonuclease activity"/>
    <property type="evidence" value="ECO:0007669"/>
    <property type="project" value="UniProtKB-KW"/>
</dbReference>
<dbReference type="GO" id="GO:0004527">
    <property type="term" value="F:exonuclease activity"/>
    <property type="evidence" value="ECO:0007669"/>
    <property type="project" value="UniProtKB-KW"/>
</dbReference>
<accession>A0A481YV85</accession>
<feature type="domain" description="Endonuclease/exonuclease/phosphatase" evidence="1">
    <location>
        <begin position="102"/>
        <end position="348"/>
    </location>
</feature>
<evidence type="ECO:0000259" key="1">
    <source>
        <dbReference type="Pfam" id="PF03372"/>
    </source>
</evidence>
<sequence>MDIDLLVDVLRQRIDSSLTYNLITHSLHTIAQLYNISEEEMYGMIIALLDANYCYSTPNVWNETFENTSTTDFLNSYKTDLKICKTFNHLIPQKSQNVIRFMTYNVHFWTDPSGKKTFDKFVTHIKNLQPDIIGLQEVLIPGPHSRHSHSSLGWSIKNTFSPLYKMGYKIKSCGASKTASLGQTSFGNVLASSLPIVSSDFFILDTPQEPRCVIIGEIKLPDGQNILIVIVHLDVYDLTGKTRRRQLKMVFERIDSYGNLPTIIMGDFNSLKYDDYSFSEKEWLKRNSQGNVDYETIEMLKTKGFQDVFERPLKYTVWTGRRVDYIFGRNFPYKVSGTYIYYSDSSDHLPLIADINLEK</sequence>
<dbReference type="InterPro" id="IPR051916">
    <property type="entry name" value="GPI-anchor_lipid_remodeler"/>
</dbReference>
<keyword evidence="2" id="KW-0269">Exonuclease</keyword>
<keyword evidence="2" id="KW-0540">Nuclease</keyword>
<dbReference type="GO" id="GO:0006506">
    <property type="term" value="P:GPI anchor biosynthetic process"/>
    <property type="evidence" value="ECO:0007669"/>
    <property type="project" value="TreeGrafter"/>
</dbReference>
<dbReference type="PANTHER" id="PTHR14859">
    <property type="entry name" value="CALCOFLUOR WHITE HYPERSENSITIVE PROTEIN PRECURSOR"/>
    <property type="match status" value="1"/>
</dbReference>
<name>A0A481YV85_9VIRU</name>